<feature type="non-terminal residue" evidence="1">
    <location>
        <position position="1"/>
    </location>
</feature>
<sequence>EIKEIQASIGNKLDDILKKAAVGETAATSNTEVVKKDNEVEEYDDEDLEDITEFEAEMNAFTFED</sequence>
<protein>
    <submittedName>
        <fullName evidence="1">Uncharacterized protein</fullName>
    </submittedName>
</protein>
<proteinExistence type="predicted"/>
<reference evidence="1 2" key="1">
    <citation type="submission" date="2017-09" db="EMBL/GenBank/DDBJ databases">
        <title>Large-scale bioinformatics analysis of Bacillus genomes uncovers conserved roles of natural products in bacterial physiology.</title>
        <authorList>
            <consortium name="Agbiome Team Llc"/>
            <person name="Bleich R.M."/>
            <person name="Grubbs K.J."/>
            <person name="Santa Maria K.C."/>
            <person name="Allen S.E."/>
            <person name="Farag S."/>
            <person name="Shank E.A."/>
            <person name="Bowers A."/>
        </authorList>
    </citation>
    <scope>NUCLEOTIDE SEQUENCE [LARGE SCALE GENOMIC DNA]</scope>
    <source>
        <strain evidence="1 2">AFS009893</strain>
    </source>
</reference>
<evidence type="ECO:0000313" key="2">
    <source>
        <dbReference type="Proteomes" id="UP000219775"/>
    </source>
</evidence>
<name>A0A2A8BY05_9BACI</name>
<dbReference type="EMBL" id="NUDP01000230">
    <property type="protein sequence ID" value="PEM60590.1"/>
    <property type="molecule type" value="Genomic_DNA"/>
</dbReference>
<gene>
    <name evidence="1" type="ORF">CN613_28095</name>
</gene>
<organism evidence="1 2">
    <name type="scientific">Bacillus pseudomycoides</name>
    <dbReference type="NCBI Taxonomy" id="64104"/>
    <lineage>
        <taxon>Bacteria</taxon>
        <taxon>Bacillati</taxon>
        <taxon>Bacillota</taxon>
        <taxon>Bacilli</taxon>
        <taxon>Bacillales</taxon>
        <taxon>Bacillaceae</taxon>
        <taxon>Bacillus</taxon>
        <taxon>Bacillus cereus group</taxon>
    </lineage>
</organism>
<dbReference type="Proteomes" id="UP000219775">
    <property type="component" value="Unassembled WGS sequence"/>
</dbReference>
<evidence type="ECO:0000313" key="1">
    <source>
        <dbReference type="EMBL" id="PEM60590.1"/>
    </source>
</evidence>
<dbReference type="AlphaFoldDB" id="A0A2A8BY05"/>
<dbReference type="RefSeq" id="WP_142313013.1">
    <property type="nucleotide sequence ID" value="NZ_NUDP01000230.1"/>
</dbReference>
<accession>A0A2A8BY05</accession>
<comment type="caution">
    <text evidence="1">The sequence shown here is derived from an EMBL/GenBank/DDBJ whole genome shotgun (WGS) entry which is preliminary data.</text>
</comment>